<dbReference type="InterPro" id="IPR001223">
    <property type="entry name" value="Glyco_hydro18_cat"/>
</dbReference>
<evidence type="ECO:0000256" key="2">
    <source>
        <dbReference type="ARBA" id="ARBA00012729"/>
    </source>
</evidence>
<dbReference type="GO" id="GO:0008061">
    <property type="term" value="F:chitin binding"/>
    <property type="evidence" value="ECO:0007669"/>
    <property type="project" value="InterPro"/>
</dbReference>
<evidence type="ECO:0000256" key="7">
    <source>
        <dbReference type="RuleBase" id="RU004453"/>
    </source>
</evidence>
<dbReference type="SMART" id="SM00636">
    <property type="entry name" value="Glyco_18"/>
    <property type="match status" value="1"/>
</dbReference>
<keyword evidence="4" id="KW-0119">Carbohydrate metabolism</keyword>
<comment type="caution">
    <text evidence="10">The sequence shown here is derived from an EMBL/GenBank/DDBJ whole genome shotgun (WGS) entry which is preliminary data.</text>
</comment>
<dbReference type="PANTHER" id="PTHR11177:SF317">
    <property type="entry name" value="CHITINASE 12-RELATED"/>
    <property type="match status" value="1"/>
</dbReference>
<proteinExistence type="inferred from homology"/>
<evidence type="ECO:0000256" key="4">
    <source>
        <dbReference type="ARBA" id="ARBA00023024"/>
    </source>
</evidence>
<dbReference type="AlphaFoldDB" id="A0A2N8L149"/>
<dbReference type="Gene3D" id="3.20.20.80">
    <property type="entry name" value="Glycosidases"/>
    <property type="match status" value="1"/>
</dbReference>
<feature type="domain" description="GH18" evidence="9">
    <location>
        <begin position="51"/>
        <end position="425"/>
    </location>
</feature>
<gene>
    <name evidence="10" type="ORF">C1O66_19145</name>
</gene>
<reference evidence="10 11" key="1">
    <citation type="submission" date="2018-01" db="EMBL/GenBank/DDBJ databases">
        <title>Draft genome sequence of Paucibacter aquatile CR182 isolated from freshwater of the Nakdong River.</title>
        <authorList>
            <person name="Choi A."/>
            <person name="Chung E.J."/>
        </authorList>
    </citation>
    <scope>NUCLEOTIDE SEQUENCE [LARGE SCALE GENOMIC DNA]</scope>
    <source>
        <strain evidence="10 11">CR182</strain>
    </source>
</reference>
<evidence type="ECO:0000256" key="5">
    <source>
        <dbReference type="ARBA" id="ARBA00023295"/>
    </source>
</evidence>
<dbReference type="InterPro" id="IPR029070">
    <property type="entry name" value="Chitinase_insertion_sf"/>
</dbReference>
<keyword evidence="4" id="KW-0624">Polysaccharide degradation</keyword>
<dbReference type="PANTHER" id="PTHR11177">
    <property type="entry name" value="CHITINASE"/>
    <property type="match status" value="1"/>
</dbReference>
<feature type="signal peptide" evidence="8">
    <location>
        <begin position="1"/>
        <end position="29"/>
    </location>
</feature>
<dbReference type="PROSITE" id="PS51910">
    <property type="entry name" value="GH18_2"/>
    <property type="match status" value="1"/>
</dbReference>
<dbReference type="SUPFAM" id="SSF54556">
    <property type="entry name" value="Chitinase insertion domain"/>
    <property type="match status" value="1"/>
</dbReference>
<dbReference type="EMBL" id="POSP01000003">
    <property type="protein sequence ID" value="PND39439.1"/>
    <property type="molecule type" value="Genomic_DNA"/>
</dbReference>
<comment type="catalytic activity">
    <reaction evidence="1">
        <text>Random endo-hydrolysis of N-acetyl-beta-D-glucosaminide (1-&gt;4)-beta-linkages in chitin and chitodextrins.</text>
        <dbReference type="EC" id="3.2.1.14"/>
    </reaction>
</comment>
<evidence type="ECO:0000259" key="9">
    <source>
        <dbReference type="PROSITE" id="PS51910"/>
    </source>
</evidence>
<evidence type="ECO:0000313" key="10">
    <source>
        <dbReference type="EMBL" id="PND39439.1"/>
    </source>
</evidence>
<keyword evidence="5 6" id="KW-0326">Glycosidase</keyword>
<dbReference type="OrthoDB" id="9775889at2"/>
<dbReference type="Gene3D" id="3.10.50.10">
    <property type="match status" value="1"/>
</dbReference>
<keyword evidence="11" id="KW-1185">Reference proteome</keyword>
<dbReference type="Proteomes" id="UP000235916">
    <property type="component" value="Unassembled WGS sequence"/>
</dbReference>
<keyword evidence="3 6" id="KW-0378">Hydrolase</keyword>
<dbReference type="EC" id="3.2.1.14" evidence="2"/>
<evidence type="ECO:0000256" key="6">
    <source>
        <dbReference type="RuleBase" id="RU000489"/>
    </source>
</evidence>
<dbReference type="Pfam" id="PF00704">
    <property type="entry name" value="Glyco_hydro_18"/>
    <property type="match status" value="1"/>
</dbReference>
<comment type="similarity">
    <text evidence="7">Belongs to the glycosyl hydrolase 18 family.</text>
</comment>
<dbReference type="PROSITE" id="PS01095">
    <property type="entry name" value="GH18_1"/>
    <property type="match status" value="1"/>
</dbReference>
<sequence length="428" mass="45564">MMCLSLSTSRLALAASALCASLLSLPAKAAEATPYPLFGGKPLPVERTSAKVVGVYVPMWESAAHVDRIPAGSVTHLLYSFLRLCGPGQIAKDAARCEGKKDFQLSTGGAEKTFDAAFARLKAREPQVKVLASVGGWGGSDGFFNMAPDAAKRAVFVESSLQFLRDHPSFDGIDIDWEHPGDNGSANGVPLGSPADGQAYADLMVDLRRGLQRLEAETGRPYLLSTAINSGETVVKRINFKQAAPALDLIFMMTYDFYGNWSAAAGNHTTLMSSRNTAGVEADDSLDRSVRNLEAAGVPRAKLVGGVAMYGRGFAGVDRAQTGASKTGGYPGADGSAGYREIAARYLGPKGQGLNGYLAQFDAQTQAWNLFHPKHKLWMGYDDPRAVIAKGRYAVKQGLAGLFAWELTQDNGDLLNAMNHGVGNRVLP</sequence>
<keyword evidence="8" id="KW-0732">Signal</keyword>
<dbReference type="InterPro" id="IPR011583">
    <property type="entry name" value="Chitinase_II/V-like_cat"/>
</dbReference>
<protein>
    <recommendedName>
        <fullName evidence="2">chitinase</fullName>
        <ecNumber evidence="2">3.2.1.14</ecNumber>
    </recommendedName>
</protein>
<organism evidence="10 11">
    <name type="scientific">Kinneretia aquatilis</name>
    <dbReference type="NCBI Taxonomy" id="2070761"/>
    <lineage>
        <taxon>Bacteria</taxon>
        <taxon>Pseudomonadati</taxon>
        <taxon>Pseudomonadota</taxon>
        <taxon>Betaproteobacteria</taxon>
        <taxon>Burkholderiales</taxon>
        <taxon>Sphaerotilaceae</taxon>
        <taxon>Roseateles</taxon>
    </lineage>
</organism>
<dbReference type="InterPro" id="IPR017853">
    <property type="entry name" value="GH"/>
</dbReference>
<keyword evidence="4" id="KW-0146">Chitin degradation</keyword>
<dbReference type="InterPro" id="IPR001579">
    <property type="entry name" value="Glyco_hydro_18_chit_AS"/>
</dbReference>
<dbReference type="InterPro" id="IPR050314">
    <property type="entry name" value="Glycosyl_Hydrlase_18"/>
</dbReference>
<dbReference type="GO" id="GO:0005975">
    <property type="term" value="P:carbohydrate metabolic process"/>
    <property type="evidence" value="ECO:0007669"/>
    <property type="project" value="InterPro"/>
</dbReference>
<dbReference type="RefSeq" id="WP_102769356.1">
    <property type="nucleotide sequence ID" value="NZ_POSP01000003.1"/>
</dbReference>
<evidence type="ECO:0000256" key="3">
    <source>
        <dbReference type="ARBA" id="ARBA00022801"/>
    </source>
</evidence>
<feature type="chain" id="PRO_5014879837" description="chitinase" evidence="8">
    <location>
        <begin position="30"/>
        <end position="428"/>
    </location>
</feature>
<name>A0A2N8L149_9BURK</name>
<evidence type="ECO:0000256" key="1">
    <source>
        <dbReference type="ARBA" id="ARBA00000822"/>
    </source>
</evidence>
<dbReference type="GO" id="GO:0006032">
    <property type="term" value="P:chitin catabolic process"/>
    <property type="evidence" value="ECO:0007669"/>
    <property type="project" value="UniProtKB-KW"/>
</dbReference>
<accession>A0A2N8L149</accession>
<evidence type="ECO:0000256" key="8">
    <source>
        <dbReference type="SAM" id="SignalP"/>
    </source>
</evidence>
<evidence type="ECO:0000313" key="11">
    <source>
        <dbReference type="Proteomes" id="UP000235916"/>
    </source>
</evidence>
<dbReference type="CDD" id="cd06548">
    <property type="entry name" value="GH18_chitinase"/>
    <property type="match status" value="1"/>
</dbReference>
<dbReference type="SUPFAM" id="SSF51445">
    <property type="entry name" value="(Trans)glycosidases"/>
    <property type="match status" value="1"/>
</dbReference>
<dbReference type="GO" id="GO:0008843">
    <property type="term" value="F:endochitinase activity"/>
    <property type="evidence" value="ECO:0007669"/>
    <property type="project" value="UniProtKB-EC"/>
</dbReference>